<dbReference type="Pfam" id="PF14111">
    <property type="entry name" value="DUF4283"/>
    <property type="match status" value="1"/>
</dbReference>
<evidence type="ECO:0008006" key="6">
    <source>
        <dbReference type="Google" id="ProtNLM"/>
    </source>
</evidence>
<organism evidence="4 5">
    <name type="scientific">Rhododendron williamsianum</name>
    <dbReference type="NCBI Taxonomy" id="262921"/>
    <lineage>
        <taxon>Eukaryota</taxon>
        <taxon>Viridiplantae</taxon>
        <taxon>Streptophyta</taxon>
        <taxon>Embryophyta</taxon>
        <taxon>Tracheophyta</taxon>
        <taxon>Spermatophyta</taxon>
        <taxon>Magnoliopsida</taxon>
        <taxon>eudicotyledons</taxon>
        <taxon>Gunneridae</taxon>
        <taxon>Pentapetalae</taxon>
        <taxon>asterids</taxon>
        <taxon>Ericales</taxon>
        <taxon>Ericaceae</taxon>
        <taxon>Ericoideae</taxon>
        <taxon>Rhodoreae</taxon>
        <taxon>Rhododendron</taxon>
    </lineage>
</organism>
<name>A0A6A4LPS9_9ERIC</name>
<dbReference type="OrthoDB" id="1434401at2759"/>
<feature type="domain" description="Zinc knuckle CX2CX4HX4C" evidence="3">
    <location>
        <begin position="179"/>
        <end position="221"/>
    </location>
</feature>
<dbReference type="Pfam" id="PF14392">
    <property type="entry name" value="zf-CCHC_4"/>
    <property type="match status" value="1"/>
</dbReference>
<reference evidence="4 5" key="1">
    <citation type="journal article" date="2019" name="Genome Biol. Evol.">
        <title>The Rhododendron genome and chromosomal organization provide insight into shared whole-genome duplications across the heath family (Ericaceae).</title>
        <authorList>
            <person name="Soza V.L."/>
            <person name="Lindsley D."/>
            <person name="Waalkes A."/>
            <person name="Ramage E."/>
            <person name="Patwardhan R.P."/>
            <person name="Burton J.N."/>
            <person name="Adey A."/>
            <person name="Kumar A."/>
            <person name="Qiu R."/>
            <person name="Shendure J."/>
            <person name="Hall B."/>
        </authorList>
    </citation>
    <scope>NUCLEOTIDE SEQUENCE [LARGE SCALE GENOMIC DNA]</scope>
    <source>
        <strain evidence="4">RSF 1966-606</strain>
    </source>
</reference>
<accession>A0A6A4LPS9</accession>
<feature type="region of interest" description="Disordered" evidence="1">
    <location>
        <begin position="444"/>
        <end position="480"/>
    </location>
</feature>
<evidence type="ECO:0000313" key="5">
    <source>
        <dbReference type="Proteomes" id="UP000428333"/>
    </source>
</evidence>
<evidence type="ECO:0000313" key="4">
    <source>
        <dbReference type="EMBL" id="KAE9456358.1"/>
    </source>
</evidence>
<dbReference type="InterPro" id="IPR025836">
    <property type="entry name" value="Zn_knuckle_CX2CX4HX4C"/>
</dbReference>
<dbReference type="Proteomes" id="UP000428333">
    <property type="component" value="Linkage Group LG07"/>
</dbReference>
<dbReference type="InterPro" id="IPR040256">
    <property type="entry name" value="At4g02000-like"/>
</dbReference>
<evidence type="ECO:0000259" key="3">
    <source>
        <dbReference type="Pfam" id="PF14392"/>
    </source>
</evidence>
<keyword evidence="5" id="KW-1185">Reference proteome</keyword>
<feature type="region of interest" description="Disordered" evidence="1">
    <location>
        <begin position="247"/>
        <end position="274"/>
    </location>
</feature>
<protein>
    <recommendedName>
        <fullName evidence="6">DUF4283 domain-containing protein</fullName>
    </recommendedName>
</protein>
<gene>
    <name evidence="4" type="ORF">C3L33_11725</name>
</gene>
<dbReference type="InterPro" id="IPR025558">
    <property type="entry name" value="DUF4283"/>
</dbReference>
<comment type="caution">
    <text evidence="4">The sequence shown here is derived from an EMBL/GenBank/DDBJ whole genome shotgun (WGS) entry which is preliminary data.</text>
</comment>
<dbReference type="PANTHER" id="PTHR31286:SF167">
    <property type="entry name" value="OS09G0268800 PROTEIN"/>
    <property type="match status" value="1"/>
</dbReference>
<feature type="domain" description="DUF4283" evidence="2">
    <location>
        <begin position="34"/>
        <end position="117"/>
    </location>
</feature>
<feature type="non-terminal residue" evidence="4">
    <location>
        <position position="1"/>
    </location>
</feature>
<dbReference type="PANTHER" id="PTHR31286">
    <property type="entry name" value="GLYCINE-RICH CELL WALL STRUCTURAL PROTEIN 1.8-LIKE"/>
    <property type="match status" value="1"/>
</dbReference>
<dbReference type="EMBL" id="QEFC01001729">
    <property type="protein sequence ID" value="KAE9456358.1"/>
    <property type="molecule type" value="Genomic_DNA"/>
</dbReference>
<proteinExistence type="predicted"/>
<dbReference type="AlphaFoldDB" id="A0A6A4LPS9"/>
<evidence type="ECO:0000256" key="1">
    <source>
        <dbReference type="SAM" id="MobiDB-lite"/>
    </source>
</evidence>
<sequence>MADEVVELIGNFHLSDEEDEVIPIADEVCKQVVEACSFSLVGKLLTSKKFNVTVMKDSLRRAWGSPENLHIVEVGDNLFHFRFDSETCLRKVLNGGPWNFDNYLLILQEWEPGMKAEQVSFQLVPFWIQLWGLPFEFVNPMIGEIIGKRIGTFFSVDDRAVMEERGRFLRVRVGVPMDKPLKRGGFIALGNGTKFWVDYKFERLNRFCYYCGSLLHEQGDCGVRSSDEGNGISKELRFGAWMKAGGGGAGTRRHQPNSKWFSGGDRAGGETDRRSISPVIGMAGSGKFNLGGDKESAQISEKEINSGLIEIKDNDWVAINGKEIRMGDLLPKSKVSVLGGKKGVLGPSRCDVEGLGDNGPELCGGLGPVLSQENPNGAGSSLLVEANPLGHNGLAPSKITGLGPIESSPDLNLLDVVVSQSFDEASVGLANSFSFGAVPSKIAASSSGGAKRSKGNKRIGVQNDSKLRRSGKENSGVTGKKRLLNDEHNLDIVEMGRGIIDVRVTDVGGKCSRVVGVYASTNHVERRNLWRRLAVKVEESQDPWFRIQQKLKLCRKKLRQWRAGQMLNSGKRLKELQVQLEVENERDSFNAEEYRKVEEGMKQATLEEEEYWRAKSKVAWLKHGDKNTAFFHAKTVQRRANNMIHGLEDRDGIWKDKSSEVEGIICSYFQHMFSSSNPSSIDEVIQESILEGRRVLEGGLRWRVGSGNRIQALEDPWLPRDGGFKPRGIADFAKGFRPQLA</sequence>
<evidence type="ECO:0000259" key="2">
    <source>
        <dbReference type="Pfam" id="PF14111"/>
    </source>
</evidence>